<dbReference type="CDD" id="cd06579">
    <property type="entry name" value="TM_PBP1_transp_AraH_like"/>
    <property type="match status" value="1"/>
</dbReference>
<feature type="transmembrane region" description="Helical" evidence="6">
    <location>
        <begin position="141"/>
        <end position="158"/>
    </location>
</feature>
<comment type="caution">
    <text evidence="7">The sequence shown here is derived from an EMBL/GenBank/DDBJ whole genome shotgun (WGS) entry which is preliminary data.</text>
</comment>
<feature type="transmembrane region" description="Helical" evidence="6">
    <location>
        <begin position="32"/>
        <end position="51"/>
    </location>
</feature>
<name>A0ABX1JV99_9MICC</name>
<feature type="transmembrane region" description="Helical" evidence="6">
    <location>
        <begin position="268"/>
        <end position="285"/>
    </location>
</feature>
<feature type="transmembrane region" description="Helical" evidence="6">
    <location>
        <begin position="318"/>
        <end position="334"/>
    </location>
</feature>
<gene>
    <name evidence="7" type="ORF">HER39_16310</name>
</gene>
<evidence type="ECO:0000256" key="5">
    <source>
        <dbReference type="ARBA" id="ARBA00023136"/>
    </source>
</evidence>
<keyword evidence="2" id="KW-1003">Cell membrane</keyword>
<feature type="transmembrane region" description="Helical" evidence="6">
    <location>
        <begin position="235"/>
        <end position="256"/>
    </location>
</feature>
<evidence type="ECO:0000256" key="4">
    <source>
        <dbReference type="ARBA" id="ARBA00022989"/>
    </source>
</evidence>
<feature type="transmembrane region" description="Helical" evidence="6">
    <location>
        <begin position="178"/>
        <end position="205"/>
    </location>
</feature>
<sequence>MSTLTAQSPQAQPAAAERPETLELLARAQGRFPILQLGITLAAFAIGALTLDGFASGGSIKSLLILASLVGLAGPGQTLAILIGGVDMSVANFLVVGAVFVTQFTQLYGISFTTGVLLLIPFTAALGGFVGWVCHRFKVEPLVVTLAMGTFALGLMQIQTEGMIAGGAPDRLMALTSLWATTFGLPFPPVIAIWAVITIALAVFIHRTAVGRRMLAAGATGPSAGLSLIKVRRMWVVVFALSALFAGLAGVVLAAFSGTVNTSIGGPYLFQGLAAVIIGGTGFGGPGDYSRTVIAALMLTVITTVLIGHGLATSDQQILYGAVILVAMALYGRGRKHSDRV</sequence>
<evidence type="ECO:0000256" key="3">
    <source>
        <dbReference type="ARBA" id="ARBA00022692"/>
    </source>
</evidence>
<accession>A0ABX1JV99</accession>
<keyword evidence="8" id="KW-1185">Reference proteome</keyword>
<feature type="transmembrane region" description="Helical" evidence="6">
    <location>
        <begin position="90"/>
        <end position="110"/>
    </location>
</feature>
<feature type="transmembrane region" description="Helical" evidence="6">
    <location>
        <begin position="292"/>
        <end position="312"/>
    </location>
</feature>
<evidence type="ECO:0000313" key="7">
    <source>
        <dbReference type="EMBL" id="NKX52100.1"/>
    </source>
</evidence>
<protein>
    <submittedName>
        <fullName evidence="7">ABC transporter permease</fullName>
    </submittedName>
</protein>
<keyword evidence="3 6" id="KW-0812">Transmembrane</keyword>
<keyword evidence="4 6" id="KW-1133">Transmembrane helix</keyword>
<comment type="subcellular location">
    <subcellularLocation>
        <location evidence="1">Cell membrane</location>
        <topology evidence="1">Multi-pass membrane protein</topology>
    </subcellularLocation>
</comment>
<organism evidence="7 8">
    <name type="scientific">Arthrobacter deserti</name>
    <dbReference type="NCBI Taxonomy" id="1742687"/>
    <lineage>
        <taxon>Bacteria</taxon>
        <taxon>Bacillati</taxon>
        <taxon>Actinomycetota</taxon>
        <taxon>Actinomycetes</taxon>
        <taxon>Micrococcales</taxon>
        <taxon>Micrococcaceae</taxon>
        <taxon>Arthrobacter</taxon>
    </lineage>
</organism>
<feature type="transmembrane region" description="Helical" evidence="6">
    <location>
        <begin position="116"/>
        <end position="134"/>
    </location>
</feature>
<evidence type="ECO:0000256" key="6">
    <source>
        <dbReference type="SAM" id="Phobius"/>
    </source>
</evidence>
<proteinExistence type="predicted"/>
<dbReference type="PANTHER" id="PTHR32196">
    <property type="entry name" value="ABC TRANSPORTER PERMEASE PROTEIN YPHD-RELATED-RELATED"/>
    <property type="match status" value="1"/>
</dbReference>
<evidence type="ECO:0000256" key="2">
    <source>
        <dbReference type="ARBA" id="ARBA00022475"/>
    </source>
</evidence>
<reference evidence="7 8" key="1">
    <citation type="submission" date="2020-04" db="EMBL/GenBank/DDBJ databases">
        <authorList>
            <person name="Liu S."/>
        </authorList>
    </citation>
    <scope>NUCLEOTIDE SEQUENCE [LARGE SCALE GENOMIC DNA]</scope>
    <source>
        <strain evidence="7 8">CGMCC 1.15091</strain>
    </source>
</reference>
<dbReference type="Pfam" id="PF02653">
    <property type="entry name" value="BPD_transp_2"/>
    <property type="match status" value="1"/>
</dbReference>
<dbReference type="PANTHER" id="PTHR32196:SF72">
    <property type="entry name" value="RIBOSE IMPORT PERMEASE PROTEIN RBSC"/>
    <property type="match status" value="1"/>
</dbReference>
<dbReference type="EMBL" id="JAAZSR010000405">
    <property type="protein sequence ID" value="NKX52100.1"/>
    <property type="molecule type" value="Genomic_DNA"/>
</dbReference>
<evidence type="ECO:0000313" key="8">
    <source>
        <dbReference type="Proteomes" id="UP000523795"/>
    </source>
</evidence>
<feature type="transmembrane region" description="Helical" evidence="6">
    <location>
        <begin position="63"/>
        <end position="83"/>
    </location>
</feature>
<keyword evidence="5 6" id="KW-0472">Membrane</keyword>
<dbReference type="Proteomes" id="UP000523795">
    <property type="component" value="Unassembled WGS sequence"/>
</dbReference>
<dbReference type="InterPro" id="IPR001851">
    <property type="entry name" value="ABC_transp_permease"/>
</dbReference>
<evidence type="ECO:0000256" key="1">
    <source>
        <dbReference type="ARBA" id="ARBA00004651"/>
    </source>
</evidence>